<keyword evidence="2" id="KW-0238">DNA-binding</keyword>
<evidence type="ECO:0000259" key="4">
    <source>
        <dbReference type="PROSITE" id="PS01124"/>
    </source>
</evidence>
<dbReference type="PROSITE" id="PS01124">
    <property type="entry name" value="HTH_ARAC_FAMILY_2"/>
    <property type="match status" value="1"/>
</dbReference>
<comment type="caution">
    <text evidence="5">The sequence shown here is derived from an EMBL/GenBank/DDBJ whole genome shotgun (WGS) entry which is preliminary data.</text>
</comment>
<evidence type="ECO:0000313" key="5">
    <source>
        <dbReference type="EMBL" id="MFH7594785.1"/>
    </source>
</evidence>
<dbReference type="InterPro" id="IPR020449">
    <property type="entry name" value="Tscrpt_reg_AraC-type_HTH"/>
</dbReference>
<reference evidence="5 6" key="1">
    <citation type="submission" date="2024-03" db="EMBL/GenBank/DDBJ databases">
        <title>Whole genome sequencing of Streptomyces racemochromogenes, to identify antimicrobial biosynthetic gene clusters.</title>
        <authorList>
            <person name="Suryawanshi P."/>
            <person name="Krishnaraj P.U."/>
            <person name="Arun Y.P."/>
            <person name="Suryawanshi M.P."/>
            <person name="Rakshit O."/>
        </authorList>
    </citation>
    <scope>NUCLEOTIDE SEQUENCE [LARGE SCALE GENOMIC DNA]</scope>
    <source>
        <strain evidence="5 6">AUDT626</strain>
    </source>
</reference>
<evidence type="ECO:0000256" key="1">
    <source>
        <dbReference type="ARBA" id="ARBA00023015"/>
    </source>
</evidence>
<organism evidence="5 6">
    <name type="scientific">Streptomyces racemochromogenes</name>
    <dbReference type="NCBI Taxonomy" id="67353"/>
    <lineage>
        <taxon>Bacteria</taxon>
        <taxon>Bacillati</taxon>
        <taxon>Actinomycetota</taxon>
        <taxon>Actinomycetes</taxon>
        <taxon>Kitasatosporales</taxon>
        <taxon>Streptomycetaceae</taxon>
        <taxon>Streptomyces</taxon>
    </lineage>
</organism>
<feature type="domain" description="HTH araC/xylS-type" evidence="4">
    <location>
        <begin position="213"/>
        <end position="315"/>
    </location>
</feature>
<dbReference type="InterPro" id="IPR018060">
    <property type="entry name" value="HTH_AraC"/>
</dbReference>
<keyword evidence="3" id="KW-0804">Transcription</keyword>
<evidence type="ECO:0000256" key="2">
    <source>
        <dbReference type="ARBA" id="ARBA00023125"/>
    </source>
</evidence>
<dbReference type="SMART" id="SM00342">
    <property type="entry name" value="HTH_ARAC"/>
    <property type="match status" value="1"/>
</dbReference>
<dbReference type="EMBL" id="JBBDHD010000011">
    <property type="protein sequence ID" value="MFH7594785.1"/>
    <property type="molecule type" value="Genomic_DNA"/>
</dbReference>
<dbReference type="RefSeq" id="WP_395508710.1">
    <property type="nucleotide sequence ID" value="NZ_JBBDHD010000011.1"/>
</dbReference>
<dbReference type="Pfam" id="PF14525">
    <property type="entry name" value="AraC_binding_2"/>
    <property type="match status" value="1"/>
</dbReference>
<dbReference type="PRINTS" id="PR00032">
    <property type="entry name" value="HTHARAC"/>
</dbReference>
<accession>A0ABW7P9T1</accession>
<dbReference type="InterPro" id="IPR050204">
    <property type="entry name" value="AraC_XylS_family_regulators"/>
</dbReference>
<dbReference type="Proteomes" id="UP001610631">
    <property type="component" value="Unassembled WGS sequence"/>
</dbReference>
<gene>
    <name evidence="5" type="ORF">WDV06_06700</name>
</gene>
<dbReference type="InterPro" id="IPR035418">
    <property type="entry name" value="AraC-bd_2"/>
</dbReference>
<name>A0ABW7P9T1_9ACTN</name>
<dbReference type="InterPro" id="IPR009057">
    <property type="entry name" value="Homeodomain-like_sf"/>
</dbReference>
<dbReference type="SUPFAM" id="SSF46689">
    <property type="entry name" value="Homeodomain-like"/>
    <property type="match status" value="1"/>
</dbReference>
<keyword evidence="6" id="KW-1185">Reference proteome</keyword>
<dbReference type="Gene3D" id="1.10.10.60">
    <property type="entry name" value="Homeodomain-like"/>
    <property type="match status" value="1"/>
</dbReference>
<evidence type="ECO:0000313" key="6">
    <source>
        <dbReference type="Proteomes" id="UP001610631"/>
    </source>
</evidence>
<keyword evidence="1" id="KW-0805">Transcription regulation</keyword>
<sequence length="332" mass="36070">MSVIRSTLALPPGERAEYWHELVSGTFIPLDVRLHEPVPSAGTITSRRLGPLQISEVEAGPQTVDRSARRIAQGGEEYLTVTLQQRGSARLTQGGRQAVAGPGTFTCSDAGRPYRREQPGTFRFTAFRVPKASLGVPDGDLRTATGTLFDGASGTSGLVAAYLGRLAEQAAGFDPHTAHRLALTTSDLLAVLFRERGGRLDPQAPEHAHGMLTRVQEYVLLHLGDPALGPERIAAAHHISVRYLHKLFRTGGTTVGRWILRERLERCRRELARPAARSVPTVAAVAQRWGFVSPSHFSRAFRAAYGMTPREWQAAARLRPAGAPGPSDRASR</sequence>
<dbReference type="PANTHER" id="PTHR46796">
    <property type="entry name" value="HTH-TYPE TRANSCRIPTIONAL ACTIVATOR RHAS-RELATED"/>
    <property type="match status" value="1"/>
</dbReference>
<dbReference type="Pfam" id="PF12833">
    <property type="entry name" value="HTH_18"/>
    <property type="match status" value="1"/>
</dbReference>
<protein>
    <submittedName>
        <fullName evidence="5">Helix-turn-helix domain-containing protein</fullName>
    </submittedName>
</protein>
<dbReference type="PANTHER" id="PTHR46796:SF6">
    <property type="entry name" value="ARAC SUBFAMILY"/>
    <property type="match status" value="1"/>
</dbReference>
<evidence type="ECO:0000256" key="3">
    <source>
        <dbReference type="ARBA" id="ARBA00023163"/>
    </source>
</evidence>
<proteinExistence type="predicted"/>